<accession>X1TKN3</accession>
<dbReference type="EMBL" id="BARW01013503">
    <property type="protein sequence ID" value="GAI80589.1"/>
    <property type="molecule type" value="Genomic_DNA"/>
</dbReference>
<organism evidence="1">
    <name type="scientific">marine sediment metagenome</name>
    <dbReference type="NCBI Taxonomy" id="412755"/>
    <lineage>
        <taxon>unclassified sequences</taxon>
        <taxon>metagenomes</taxon>
        <taxon>ecological metagenomes</taxon>
    </lineage>
</organism>
<dbReference type="AlphaFoldDB" id="X1TKN3"/>
<comment type="caution">
    <text evidence="1">The sequence shown here is derived from an EMBL/GenBank/DDBJ whole genome shotgun (WGS) entry which is preliminary data.</text>
</comment>
<feature type="non-terminal residue" evidence="1">
    <location>
        <position position="1"/>
    </location>
</feature>
<evidence type="ECO:0000313" key="1">
    <source>
        <dbReference type="EMBL" id="GAI80589.1"/>
    </source>
</evidence>
<gene>
    <name evidence="1" type="ORF">S12H4_24702</name>
</gene>
<proteinExistence type="predicted"/>
<name>X1TKN3_9ZZZZ</name>
<sequence>GNGEQYLHLADYPITALTRVAIGRRSAIRVKNTYDYTNASISVSSTQLTFTKDSSSTGAVTFTSLPYHLNLSAIMFPLLG</sequence>
<reference evidence="1" key="1">
    <citation type="journal article" date="2014" name="Front. Microbiol.">
        <title>High frequency of phylogenetically diverse reductive dehalogenase-homologous genes in deep subseafloor sedimentary metagenomes.</title>
        <authorList>
            <person name="Kawai M."/>
            <person name="Futagami T."/>
            <person name="Toyoda A."/>
            <person name="Takaki Y."/>
            <person name="Nishi S."/>
            <person name="Hori S."/>
            <person name="Arai W."/>
            <person name="Tsubouchi T."/>
            <person name="Morono Y."/>
            <person name="Uchiyama I."/>
            <person name="Ito T."/>
            <person name="Fujiyama A."/>
            <person name="Inagaki F."/>
            <person name="Takami H."/>
        </authorList>
    </citation>
    <scope>NUCLEOTIDE SEQUENCE</scope>
    <source>
        <strain evidence="1">Expedition CK06-06</strain>
    </source>
</reference>
<protein>
    <submittedName>
        <fullName evidence="1">Uncharacterized protein</fullName>
    </submittedName>
</protein>